<evidence type="ECO:0000259" key="6">
    <source>
        <dbReference type="PROSITE" id="PS51123"/>
    </source>
</evidence>
<dbReference type="PANTHER" id="PTHR30329">
    <property type="entry name" value="STATOR ELEMENT OF FLAGELLAR MOTOR COMPLEX"/>
    <property type="match status" value="1"/>
</dbReference>
<dbReference type="PROSITE" id="PS51123">
    <property type="entry name" value="OMPA_2"/>
    <property type="match status" value="1"/>
</dbReference>
<dbReference type="Proteomes" id="UP000556026">
    <property type="component" value="Unassembled WGS sequence"/>
</dbReference>
<dbReference type="InterPro" id="IPR036737">
    <property type="entry name" value="OmpA-like_sf"/>
</dbReference>
<comment type="caution">
    <text evidence="7">The sequence shown here is derived from an EMBL/GenBank/DDBJ whole genome shotgun (WGS) entry which is preliminary data.</text>
</comment>
<evidence type="ECO:0000313" key="7">
    <source>
        <dbReference type="EMBL" id="GFO58270.1"/>
    </source>
</evidence>
<organism evidence="7 8">
    <name type="scientific">Geomonas silvestris</name>
    <dbReference type="NCBI Taxonomy" id="2740184"/>
    <lineage>
        <taxon>Bacteria</taxon>
        <taxon>Pseudomonadati</taxon>
        <taxon>Thermodesulfobacteriota</taxon>
        <taxon>Desulfuromonadia</taxon>
        <taxon>Geobacterales</taxon>
        <taxon>Geobacteraceae</taxon>
        <taxon>Geomonas</taxon>
    </lineage>
</organism>
<dbReference type="InterPro" id="IPR006665">
    <property type="entry name" value="OmpA-like"/>
</dbReference>
<feature type="signal peptide" evidence="5">
    <location>
        <begin position="1"/>
        <end position="21"/>
    </location>
</feature>
<dbReference type="InterPro" id="IPR050330">
    <property type="entry name" value="Bact_OuterMem_StrucFunc"/>
</dbReference>
<comment type="subcellular location">
    <subcellularLocation>
        <location evidence="1">Cell outer membrane</location>
    </subcellularLocation>
</comment>
<dbReference type="PRINTS" id="PR01021">
    <property type="entry name" value="OMPADOMAIN"/>
</dbReference>
<sequence>MVHVLRAAFLVLIVALFTACAGNKTLVTLAPDPDGKVGAIDVGNEAGSVAIASAYQSTTVSDSTKRPEAPVQLTREAVEKRFADALSIQPKQPVHFLLYFDKDTTLSAASSKLLNDVVKAVGERQAEDISVIGHTDTLGSAQYNNELSRRRAQAVRDLLVERGIPAHNIRVTSHGKENPLIPTSDNVYEPRNRRVEVDVR</sequence>
<gene>
    <name evidence="7" type="ORF">GMST_05950</name>
</gene>
<keyword evidence="2 4" id="KW-0472">Membrane</keyword>
<evidence type="ECO:0000313" key="8">
    <source>
        <dbReference type="Proteomes" id="UP000556026"/>
    </source>
</evidence>
<protein>
    <recommendedName>
        <fullName evidence="6">OmpA-like domain-containing protein</fullName>
    </recommendedName>
</protein>
<proteinExistence type="predicted"/>
<dbReference type="Pfam" id="PF00691">
    <property type="entry name" value="OmpA"/>
    <property type="match status" value="1"/>
</dbReference>
<dbReference type="SUPFAM" id="SSF103088">
    <property type="entry name" value="OmpA-like"/>
    <property type="match status" value="1"/>
</dbReference>
<dbReference type="AlphaFoldDB" id="A0A6V8ME59"/>
<evidence type="ECO:0000256" key="2">
    <source>
        <dbReference type="ARBA" id="ARBA00023136"/>
    </source>
</evidence>
<dbReference type="PROSITE" id="PS51257">
    <property type="entry name" value="PROKAR_LIPOPROTEIN"/>
    <property type="match status" value="1"/>
</dbReference>
<dbReference type="GO" id="GO:0009279">
    <property type="term" value="C:cell outer membrane"/>
    <property type="evidence" value="ECO:0007669"/>
    <property type="project" value="UniProtKB-SubCell"/>
</dbReference>
<evidence type="ECO:0000256" key="1">
    <source>
        <dbReference type="ARBA" id="ARBA00004442"/>
    </source>
</evidence>
<dbReference type="CDD" id="cd07185">
    <property type="entry name" value="OmpA_C-like"/>
    <property type="match status" value="1"/>
</dbReference>
<dbReference type="EMBL" id="BLXX01000001">
    <property type="protein sequence ID" value="GFO58270.1"/>
    <property type="molecule type" value="Genomic_DNA"/>
</dbReference>
<evidence type="ECO:0000256" key="4">
    <source>
        <dbReference type="PROSITE-ProRule" id="PRU00473"/>
    </source>
</evidence>
<evidence type="ECO:0000256" key="5">
    <source>
        <dbReference type="SAM" id="SignalP"/>
    </source>
</evidence>
<keyword evidence="8" id="KW-1185">Reference proteome</keyword>
<name>A0A6V8ME59_9BACT</name>
<accession>A0A6V8ME59</accession>
<dbReference type="RefSeq" id="WP_183353114.1">
    <property type="nucleotide sequence ID" value="NZ_BLXX01000001.1"/>
</dbReference>
<reference evidence="8" key="1">
    <citation type="submission" date="2020-06" db="EMBL/GenBank/DDBJ databases">
        <title>Draft genomic sequence of Geomonas sp. Red330.</title>
        <authorList>
            <person name="Itoh H."/>
            <person name="Zhenxing X."/>
            <person name="Ushijima N."/>
            <person name="Masuda Y."/>
            <person name="Shiratori Y."/>
            <person name="Senoo K."/>
        </authorList>
    </citation>
    <scope>NUCLEOTIDE SEQUENCE [LARGE SCALE GENOMIC DNA]</scope>
    <source>
        <strain evidence="8">Red330</strain>
    </source>
</reference>
<evidence type="ECO:0000256" key="3">
    <source>
        <dbReference type="ARBA" id="ARBA00023237"/>
    </source>
</evidence>
<feature type="domain" description="OmpA-like" evidence="6">
    <location>
        <begin position="83"/>
        <end position="200"/>
    </location>
</feature>
<dbReference type="Gene3D" id="3.30.1330.60">
    <property type="entry name" value="OmpA-like domain"/>
    <property type="match status" value="1"/>
</dbReference>
<dbReference type="InterPro" id="IPR006664">
    <property type="entry name" value="OMP_bac"/>
</dbReference>
<keyword evidence="3" id="KW-0998">Cell outer membrane</keyword>
<dbReference type="PANTHER" id="PTHR30329:SF21">
    <property type="entry name" value="LIPOPROTEIN YIAD-RELATED"/>
    <property type="match status" value="1"/>
</dbReference>
<feature type="chain" id="PRO_5028198162" description="OmpA-like domain-containing protein" evidence="5">
    <location>
        <begin position="22"/>
        <end position="200"/>
    </location>
</feature>
<keyword evidence="5" id="KW-0732">Signal</keyword>